<dbReference type="Proteomes" id="UP000732377">
    <property type="component" value="Unassembled WGS sequence"/>
</dbReference>
<evidence type="ECO:0000256" key="1">
    <source>
        <dbReference type="SAM" id="MobiDB-lite"/>
    </source>
</evidence>
<feature type="compositionally biased region" description="Gly residues" evidence="1">
    <location>
        <begin position="218"/>
        <end position="229"/>
    </location>
</feature>
<dbReference type="SUPFAM" id="SSF46785">
    <property type="entry name" value="Winged helix' DNA-binding domain"/>
    <property type="match status" value="1"/>
</dbReference>
<feature type="compositionally biased region" description="Basic and acidic residues" evidence="1">
    <location>
        <begin position="361"/>
        <end position="370"/>
    </location>
</feature>
<evidence type="ECO:0000259" key="2">
    <source>
        <dbReference type="PROSITE" id="PS50234"/>
    </source>
</evidence>
<dbReference type="InterPro" id="IPR036465">
    <property type="entry name" value="vWFA_dom_sf"/>
</dbReference>
<organism evidence="3 4">
    <name type="scientific">Symbiobacterium thermophilum</name>
    <dbReference type="NCBI Taxonomy" id="2734"/>
    <lineage>
        <taxon>Bacteria</taxon>
        <taxon>Bacillati</taxon>
        <taxon>Bacillota</taxon>
        <taxon>Clostridia</taxon>
        <taxon>Eubacteriales</taxon>
        <taxon>Symbiobacteriaceae</taxon>
        <taxon>Symbiobacterium</taxon>
    </lineage>
</organism>
<dbReference type="InterPro" id="IPR036390">
    <property type="entry name" value="WH_DNA-bd_sf"/>
</dbReference>
<reference evidence="3" key="1">
    <citation type="submission" date="2017-11" db="EMBL/GenBank/DDBJ databases">
        <title>Three new genomes from thermophilic consortium.</title>
        <authorList>
            <person name="Quaggio R."/>
            <person name="Amgarten D."/>
            <person name="Setubal J.C."/>
        </authorList>
    </citation>
    <scope>NUCLEOTIDE SEQUENCE</scope>
    <source>
        <strain evidence="3">ZCTH01-B2</strain>
    </source>
</reference>
<gene>
    <name evidence="3" type="ORF">CWE10_12205</name>
</gene>
<evidence type="ECO:0000313" key="4">
    <source>
        <dbReference type="Proteomes" id="UP000732377"/>
    </source>
</evidence>
<proteinExistence type="predicted"/>
<feature type="compositionally biased region" description="Low complexity" evidence="1">
    <location>
        <begin position="235"/>
        <end position="256"/>
    </location>
</feature>
<dbReference type="PROSITE" id="PS50234">
    <property type="entry name" value="VWFA"/>
    <property type="match status" value="1"/>
</dbReference>
<dbReference type="PANTHER" id="PTHR35023">
    <property type="entry name" value="CHELATASE-RELATED"/>
    <property type="match status" value="1"/>
</dbReference>
<dbReference type="PANTHER" id="PTHR35023:SF1">
    <property type="entry name" value="MG-PROTOPORPHYRIN IX CHELATASE"/>
    <property type="match status" value="1"/>
</dbReference>
<name>A0A953LKG0_SYMTR</name>
<comment type="caution">
    <text evidence="3">The sequence shown here is derived from an EMBL/GenBank/DDBJ whole genome shotgun (WGS) entry which is preliminary data.</text>
</comment>
<dbReference type="RefSeq" id="WP_273380079.1">
    <property type="nucleotide sequence ID" value="NZ_PIUK01000123.1"/>
</dbReference>
<protein>
    <submittedName>
        <fullName evidence="3">VWA domain-containing protein</fullName>
    </submittedName>
</protein>
<dbReference type="InterPro" id="IPR052989">
    <property type="entry name" value="Mg-chelatase_DI-like"/>
</dbReference>
<dbReference type="EMBL" id="PIUK01000123">
    <property type="protein sequence ID" value="MBY6276952.1"/>
    <property type="molecule type" value="Genomic_DNA"/>
</dbReference>
<dbReference type="InterPro" id="IPR002035">
    <property type="entry name" value="VWF_A"/>
</dbReference>
<dbReference type="SMART" id="SM00327">
    <property type="entry name" value="VWA"/>
    <property type="match status" value="1"/>
</dbReference>
<dbReference type="Pfam" id="PF13519">
    <property type="entry name" value="VWA_2"/>
    <property type="match status" value="1"/>
</dbReference>
<feature type="region of interest" description="Disordered" evidence="1">
    <location>
        <begin position="212"/>
        <end position="370"/>
    </location>
</feature>
<feature type="compositionally biased region" description="Gly residues" evidence="1">
    <location>
        <begin position="273"/>
        <end position="326"/>
    </location>
</feature>
<dbReference type="SUPFAM" id="SSF53300">
    <property type="entry name" value="vWA-like"/>
    <property type="match status" value="1"/>
</dbReference>
<sequence>MTGQGKPPAPGWAAKLIRALREGRGVRLGETAVVSRGLHVVELHDPGRVVILRGVDFGQAAYGLAEPGQVVHIDVFHAVADVDHRTVAAAVRRALEGLPAPPGPGPGRLLADYFDVGTATGGGRLTSAMDRMANRSAKAAHRNHVHLAGLLPDRDLALVWRIVAAVEAAVLAQGVELRRIDRLVHRWGGLRPGADADLSRYYGDNLDSYINRAPAGGPPGRGAGPGSSGWRGRRAPAAPSLGGAARPADRAPGAAPMSGGPDSLRGSYPGAGPDVGGPDGPGGAAPGVVRGGGGLDGSGGEGTGAVRGGVGRGSSGGGAPGAGTAGVGSAREPSPGSGTRGTGDGSPAGDPDAGTGPGPAPEERAARALREAREAERMLQALTLARSVGSPDDLARVLEDLDREKGWAALYHGEGNQAPFVLRQLEEAGLIRREMRGMRLTPEGKELLAFLRSRLRDVKLRFRKLIRRVPGRSAPGLRRRRPGQGTPSPEVRYGVIRGAAPAEPGAWLGDLAVPETVLAAIRRAWLARARRSAAGAPAEGPVPIRLERRDVHVHLRSAEQSLDICLLIDASASMAGRRILAAKHLARHLLVSTRDRIAVIAFQERDVRVYVPFTRSYSAVEDGLARIQPMGLTPLAHGLIRSMELIHSARVRRPLLLLITDGIPTVPKWSVDPLADAVEAARQLRAQRIPFTCIGLQPSRRYLEQLVRQAGGTLHVVDELSEESLIRIAHHERQRLAPHVP</sequence>
<feature type="domain" description="VWFA" evidence="2">
    <location>
        <begin position="563"/>
        <end position="736"/>
    </location>
</feature>
<dbReference type="AlphaFoldDB" id="A0A953LKG0"/>
<dbReference type="Gene3D" id="3.40.50.410">
    <property type="entry name" value="von Willebrand factor, type A domain"/>
    <property type="match status" value="1"/>
</dbReference>
<evidence type="ECO:0000313" key="3">
    <source>
        <dbReference type="EMBL" id="MBY6276952.1"/>
    </source>
</evidence>
<accession>A0A953LKG0</accession>